<feature type="domain" description="Peptidase A1" evidence="10">
    <location>
        <begin position="66"/>
        <end position="411"/>
    </location>
</feature>
<dbReference type="InterPro" id="IPR033876">
    <property type="entry name" value="SAP-like"/>
</dbReference>
<dbReference type="InterPro" id="IPR033121">
    <property type="entry name" value="PEPTIDASE_A1"/>
</dbReference>
<reference evidence="11" key="1">
    <citation type="submission" date="2014-02" db="EMBL/GenBank/DDBJ databases">
        <authorList>
            <person name="Genoscope - CEA"/>
        </authorList>
    </citation>
    <scope>NUCLEOTIDE SEQUENCE</scope>
    <source>
        <strain evidence="11">LS3</strain>
    </source>
</reference>
<dbReference type="InterPro" id="IPR021109">
    <property type="entry name" value="Peptidase_aspartic_dom_sf"/>
</dbReference>
<evidence type="ECO:0000256" key="3">
    <source>
        <dbReference type="ARBA" id="ARBA00022729"/>
    </source>
</evidence>
<name>A0A060TIJ5_BLAAD</name>
<reference evidence="11" key="2">
    <citation type="submission" date="2014-06" db="EMBL/GenBank/DDBJ databases">
        <title>The complete genome of Blastobotrys (Arxula) adeninivorans LS3 - a yeast of biotechnological interest.</title>
        <authorList>
            <person name="Kunze G."/>
            <person name="Gaillardin C."/>
            <person name="Czernicka M."/>
            <person name="Durrens P."/>
            <person name="Martin T."/>
            <person name="Boer E."/>
            <person name="Gabaldon T."/>
            <person name="Cruz J."/>
            <person name="Talla E."/>
            <person name="Marck C."/>
            <person name="Goffeau A."/>
            <person name="Barbe V."/>
            <person name="Baret P."/>
            <person name="Baronian K."/>
            <person name="Beier S."/>
            <person name="Bleykasten C."/>
            <person name="Bode R."/>
            <person name="Casaregola S."/>
            <person name="Despons L."/>
            <person name="Fairhead C."/>
            <person name="Giersberg M."/>
            <person name="Gierski P."/>
            <person name="Hahnel U."/>
            <person name="Hartmann A."/>
            <person name="Jankowska D."/>
            <person name="Jubin C."/>
            <person name="Jung P."/>
            <person name="Lafontaine I."/>
            <person name="Leh-Louis V."/>
            <person name="Lemaire M."/>
            <person name="Marcet-Houben M."/>
            <person name="Mascher M."/>
            <person name="Morel G."/>
            <person name="Richard G.-F."/>
            <person name="Riechen J."/>
            <person name="Sacerdot C."/>
            <person name="Sarkar A."/>
            <person name="Savel G."/>
            <person name="Schacherer J."/>
            <person name="Sherman D."/>
            <person name="Straub M.-L."/>
            <person name="Stein N."/>
            <person name="Thierry A."/>
            <person name="Trautwein-Schult A."/>
            <person name="Westhof E."/>
            <person name="Worch S."/>
            <person name="Dujon B."/>
            <person name="Souciet J.-L."/>
            <person name="Wincker P."/>
            <person name="Scholz U."/>
            <person name="Neuveglise N."/>
        </authorList>
    </citation>
    <scope>NUCLEOTIDE SEQUENCE</scope>
    <source>
        <strain evidence="11">LS3</strain>
    </source>
</reference>
<dbReference type="PROSITE" id="PS00141">
    <property type="entry name" value="ASP_PROTEASE"/>
    <property type="match status" value="1"/>
</dbReference>
<feature type="active site" evidence="6">
    <location>
        <position position="84"/>
    </location>
</feature>
<feature type="signal peptide" evidence="9">
    <location>
        <begin position="1"/>
        <end position="23"/>
    </location>
</feature>
<evidence type="ECO:0000259" key="10">
    <source>
        <dbReference type="PROSITE" id="PS51767"/>
    </source>
</evidence>
<feature type="disulfide bond" evidence="7">
    <location>
        <begin position="331"/>
        <end position="373"/>
    </location>
</feature>
<dbReference type="EMBL" id="HG937694">
    <property type="protein sequence ID" value="CDP38981.1"/>
    <property type="molecule type" value="Genomic_DNA"/>
</dbReference>
<dbReference type="PROSITE" id="PS51767">
    <property type="entry name" value="PEPTIDASE_A1"/>
    <property type="match status" value="1"/>
</dbReference>
<dbReference type="PRINTS" id="PR00792">
    <property type="entry name" value="PEPSIN"/>
</dbReference>
<dbReference type="GO" id="GO:0004190">
    <property type="term" value="F:aspartic-type endopeptidase activity"/>
    <property type="evidence" value="ECO:0007669"/>
    <property type="project" value="UniProtKB-KW"/>
</dbReference>
<evidence type="ECO:0000313" key="11">
    <source>
        <dbReference type="EMBL" id="CDP38981.1"/>
    </source>
</evidence>
<comment type="similarity">
    <text evidence="1 8">Belongs to the peptidase A1 family.</text>
</comment>
<dbReference type="PANTHER" id="PTHR47966:SF65">
    <property type="entry name" value="ASPARTIC-TYPE ENDOPEPTIDASE"/>
    <property type="match status" value="1"/>
</dbReference>
<organism evidence="11">
    <name type="scientific">Blastobotrys adeninivorans</name>
    <name type="common">Yeast</name>
    <name type="synonym">Arxula adeninivorans</name>
    <dbReference type="NCBI Taxonomy" id="409370"/>
    <lineage>
        <taxon>Eukaryota</taxon>
        <taxon>Fungi</taxon>
        <taxon>Dikarya</taxon>
        <taxon>Ascomycota</taxon>
        <taxon>Saccharomycotina</taxon>
        <taxon>Dipodascomycetes</taxon>
        <taxon>Dipodascales</taxon>
        <taxon>Trichomonascaceae</taxon>
        <taxon>Blastobotrys</taxon>
    </lineage>
</organism>
<dbReference type="PhylomeDB" id="A0A060TIJ5"/>
<dbReference type="GO" id="GO:0006508">
    <property type="term" value="P:proteolysis"/>
    <property type="evidence" value="ECO:0007669"/>
    <property type="project" value="UniProtKB-KW"/>
</dbReference>
<evidence type="ECO:0000256" key="5">
    <source>
        <dbReference type="ARBA" id="ARBA00022801"/>
    </source>
</evidence>
<evidence type="ECO:0000256" key="2">
    <source>
        <dbReference type="ARBA" id="ARBA00022670"/>
    </source>
</evidence>
<evidence type="ECO:0000256" key="4">
    <source>
        <dbReference type="ARBA" id="ARBA00022750"/>
    </source>
</evidence>
<dbReference type="SUPFAM" id="SSF50630">
    <property type="entry name" value="Acid proteases"/>
    <property type="match status" value="1"/>
</dbReference>
<evidence type="ECO:0000256" key="8">
    <source>
        <dbReference type="RuleBase" id="RU000454"/>
    </source>
</evidence>
<dbReference type="Pfam" id="PF00026">
    <property type="entry name" value="Asp"/>
    <property type="match status" value="1"/>
</dbReference>
<feature type="active site" evidence="6">
    <location>
        <position position="296"/>
    </location>
</feature>
<dbReference type="InterPro" id="IPR001461">
    <property type="entry name" value="Aspartic_peptidase_A1"/>
</dbReference>
<dbReference type="AlphaFoldDB" id="A0A060TIJ5"/>
<dbReference type="Gene3D" id="2.40.70.10">
    <property type="entry name" value="Acid Proteases"/>
    <property type="match status" value="2"/>
</dbReference>
<keyword evidence="5 8" id="KW-0378">Hydrolase</keyword>
<keyword evidence="2 8" id="KW-0645">Protease</keyword>
<evidence type="ECO:0000256" key="1">
    <source>
        <dbReference type="ARBA" id="ARBA00007447"/>
    </source>
</evidence>
<dbReference type="CDD" id="cd05474">
    <property type="entry name" value="SAP_like"/>
    <property type="match status" value="1"/>
</dbReference>
<sequence length="560" mass="60292">MMVHLSPFVIAATVLQLRSAVAAGPGYLQLDTVRKQHDNGPNWYDRLVKRADPHELKVSHPRNFYYTVNITVGDPPQEFQANLDTGSSDLWVIDKDNPLCAKTDEQWQMAFQYDEYIACNMSGTFDPDASTSLNKTDEDCYFAYGGTGTAKGKWAYDDVGIAGTTIKQMKLGIAEVANNSMVLGIGLPSGEYGVTYFNDEPYPNLPARMAQEGLINTNAYSLWLNDLDSNTGSILFGGVDHAKYEGTLQTLPIVDAAYYHHQTTLSVMMSGLTLSPKEDDSDPVQLFSGNIAVMLDSGSSMCSLPYEVVNHFGDAIDGEYASETGQYYTRCNYEGYLEFEFNGFSIKAPFSDFLSPAGSGNEYSTYSDGTTQCFIGMQQSTYSDGPYILGDSFLRNAYVVYDLDRMEISMAQAKFGVSDSDIEAIDSNGVPSATKAQGYDQTVTAAVLSMETVGANVDFSMTGHASTLDHTGTPLETGASSLESFSVTPFSFSSYSMPSISLPSDTISATSLSVTFTAAGGGDGGGASGGGASRHNRDALKATMALVCLFTVLTTGLLVY</sequence>
<dbReference type="InterPro" id="IPR001969">
    <property type="entry name" value="Aspartic_peptidase_AS"/>
</dbReference>
<keyword evidence="3 9" id="KW-0732">Signal</keyword>
<keyword evidence="4 8" id="KW-0064">Aspartyl protease</keyword>
<evidence type="ECO:0000256" key="7">
    <source>
        <dbReference type="PIRSR" id="PIRSR601461-2"/>
    </source>
</evidence>
<proteinExistence type="inferred from homology"/>
<evidence type="ECO:0000256" key="6">
    <source>
        <dbReference type="PIRSR" id="PIRSR601461-1"/>
    </source>
</evidence>
<keyword evidence="7" id="KW-1015">Disulfide bond</keyword>
<evidence type="ECO:0000256" key="9">
    <source>
        <dbReference type="SAM" id="SignalP"/>
    </source>
</evidence>
<dbReference type="PANTHER" id="PTHR47966">
    <property type="entry name" value="BETA-SITE APP-CLEAVING ENZYME, ISOFORM A-RELATED"/>
    <property type="match status" value="1"/>
</dbReference>
<feature type="chain" id="PRO_5001593301" evidence="9">
    <location>
        <begin position="24"/>
        <end position="560"/>
    </location>
</feature>
<protein>
    <submittedName>
        <fullName evidence="11">ARAD1D47014p</fullName>
    </submittedName>
</protein>
<accession>A0A060TIJ5</accession>
<gene>
    <name evidence="11" type="ORF">GNLVRS02_ARAD1D47014g</name>
</gene>